<dbReference type="FunFam" id="3.30.2410.10:FF:000003">
    <property type="entry name" value="probable E3 ubiquitin-protein ligase HERC4 isoform X1"/>
    <property type="match status" value="1"/>
</dbReference>
<protein>
    <recommendedName>
        <fullName evidence="2">HECT-type E3 ubiquitin transferase</fullName>
        <ecNumber evidence="2">2.3.2.26</ecNumber>
    </recommendedName>
</protein>
<accession>A0A4Z1T401</accession>
<comment type="catalytic activity">
    <reaction evidence="1">
        <text>S-ubiquitinyl-[E2 ubiquitin-conjugating enzyme]-L-cysteine + [acceptor protein]-L-lysine = [E2 ubiquitin-conjugating enzyme]-L-cysteine + N(6)-ubiquitinyl-[acceptor protein]-L-lysine.</text>
        <dbReference type="EC" id="2.3.2.26"/>
    </reaction>
</comment>
<organism evidence="7 8">
    <name type="scientific">Giardia muris</name>
    <dbReference type="NCBI Taxonomy" id="5742"/>
    <lineage>
        <taxon>Eukaryota</taxon>
        <taxon>Metamonada</taxon>
        <taxon>Diplomonadida</taxon>
        <taxon>Hexamitidae</taxon>
        <taxon>Giardiinae</taxon>
        <taxon>Giardia</taxon>
    </lineage>
</organism>
<dbReference type="InterPro" id="IPR000569">
    <property type="entry name" value="HECT_dom"/>
</dbReference>
<gene>
    <name evidence="7" type="ORF">GMRT_13080</name>
</gene>
<evidence type="ECO:0000259" key="6">
    <source>
        <dbReference type="PROSITE" id="PS50237"/>
    </source>
</evidence>
<dbReference type="EC" id="2.3.2.26" evidence="2"/>
<dbReference type="VEuPathDB" id="GiardiaDB:GMRT_13080"/>
<dbReference type="Proteomes" id="UP000315496">
    <property type="component" value="Chromosome 1"/>
</dbReference>
<dbReference type="InterPro" id="IPR044611">
    <property type="entry name" value="E3A/B/C-like"/>
</dbReference>
<dbReference type="InterPro" id="IPR042556">
    <property type="entry name" value="AZUL_sf"/>
</dbReference>
<keyword evidence="7" id="KW-0436">Ligase</keyword>
<keyword evidence="3" id="KW-0808">Transferase</keyword>
<dbReference type="Pfam" id="PF16558">
    <property type="entry name" value="AZUL"/>
    <property type="match status" value="1"/>
</dbReference>
<dbReference type="AlphaFoldDB" id="A0A4Z1T401"/>
<dbReference type="Gene3D" id="3.30.2160.10">
    <property type="entry name" value="Hect, E3 ligase catalytic domain"/>
    <property type="match status" value="1"/>
</dbReference>
<dbReference type="GO" id="GO:0000209">
    <property type="term" value="P:protein polyubiquitination"/>
    <property type="evidence" value="ECO:0007669"/>
    <property type="project" value="InterPro"/>
</dbReference>
<name>A0A4Z1T401_GIAMU</name>
<dbReference type="PANTHER" id="PTHR45700:SF8">
    <property type="entry name" value="HECT-TYPE E3 UBIQUITIN TRANSFERASE"/>
    <property type="match status" value="1"/>
</dbReference>
<dbReference type="Gene3D" id="6.10.130.10">
    <property type="entry name" value="Ubiquitin-protein ligase E3A, N-terminal zinc-binding domain (AZUL)"/>
    <property type="match status" value="1"/>
</dbReference>
<proteinExistence type="predicted"/>
<dbReference type="PROSITE" id="PS50237">
    <property type="entry name" value="HECT"/>
    <property type="match status" value="1"/>
</dbReference>
<dbReference type="PANTHER" id="PTHR45700">
    <property type="entry name" value="UBIQUITIN-PROTEIN LIGASE E3C"/>
    <property type="match status" value="1"/>
</dbReference>
<dbReference type="GO" id="GO:0061630">
    <property type="term" value="F:ubiquitin protein ligase activity"/>
    <property type="evidence" value="ECO:0007669"/>
    <property type="project" value="UniProtKB-EC"/>
</dbReference>
<evidence type="ECO:0000256" key="2">
    <source>
        <dbReference type="ARBA" id="ARBA00012485"/>
    </source>
</evidence>
<feature type="domain" description="HECT" evidence="6">
    <location>
        <begin position="541"/>
        <end position="884"/>
    </location>
</feature>
<dbReference type="Gene3D" id="3.30.2410.10">
    <property type="entry name" value="Hect, E3 ligase catalytic domain"/>
    <property type="match status" value="1"/>
</dbReference>
<feature type="active site" description="Glycyl thioester intermediate" evidence="5">
    <location>
        <position position="852"/>
    </location>
</feature>
<dbReference type="OrthoDB" id="5981550at2759"/>
<evidence type="ECO:0000256" key="3">
    <source>
        <dbReference type="ARBA" id="ARBA00022679"/>
    </source>
</evidence>
<dbReference type="GO" id="GO:0016874">
    <property type="term" value="F:ligase activity"/>
    <property type="evidence" value="ECO:0007669"/>
    <property type="project" value="UniProtKB-KW"/>
</dbReference>
<evidence type="ECO:0000256" key="1">
    <source>
        <dbReference type="ARBA" id="ARBA00000885"/>
    </source>
</evidence>
<evidence type="ECO:0000256" key="4">
    <source>
        <dbReference type="ARBA" id="ARBA00022786"/>
    </source>
</evidence>
<evidence type="ECO:0000313" key="8">
    <source>
        <dbReference type="Proteomes" id="UP000315496"/>
    </source>
</evidence>
<dbReference type="InterPro" id="IPR035983">
    <property type="entry name" value="Hect_E3_ubiquitin_ligase"/>
</dbReference>
<sequence>MTDFVSYLVVQLTVGCGNSACMNRHCRASSSFAFKKDELVSKEYVDTLAQDIFSKHGVQALCFPTVETITSRWIASVDVLPNSSVVPLNHRIWNHGTPLATLDPQSLERVSMINVRDAISFEHLSMMLTHRLISLPALADFILYHNRSPVESVMLARFFLNTVMLAERPLLLHDRSSSHTADGLLVVERKGAHETFLGELSRLLDDLSAIVEADDTAIDSPVHITSFATLICLPTAVHLVMPEAFRSIVKIVRLLPLGHTDSLILTLKNLFRESTIIPGAGLIGQAVEVCRHMLEVISPHPQHRRVRTTIKDFLPLKEEILDILRLLSILHAINIEGFYATDIFQPSMVKKTFSSDALLNAADGASDPTHFLPSSAFYCDFLNSKEYNPTPDQKYWLLNNDQLISSMSPVERYVFQLNQTTRLELDEFDTNTQVFRHQNRDLVLDLLMNLFHQVPGEFHNELTQLEDIPYTTDLMTFMFYPFLLTPSQKAQLLRQECRYDDLLHTGEVMYIERHNIFYGTLDHIVGTSNLDDPRSWRSVTHRPVLRRRLRITFDGEEGIDQGGLRTEFFNLLCEETFSEKLKLFKRQDGTHIYYFNRAHSLLAPDDQAWADLEKDYCFAGMILGMCMLNGVNVPSHFPRVIYRKLLGFPGTFADLEGYDISIYKGLCELYSYALSRREDPTLASLEDVFGVTFSVVQDDGSVRDLIDQGRNQYVDEHNIEGYISLYTDYILNLSVRRQFDNFADGFYLIVRSRSLTLFTPADLELTLCGEPQLDFFALEKATTYEEPFSSSHQIIRWFWDVVHNDMTDEERRALLKYVWGSSRAPVGGLGNLQFRIVLNGDDDDFLPISHTCFGVLMLPQYRSRAKLREKLLTAIQYSEGFGLR</sequence>
<dbReference type="Pfam" id="PF00632">
    <property type="entry name" value="HECT"/>
    <property type="match status" value="1"/>
</dbReference>
<comment type="caution">
    <text evidence="7">The sequence shown here is derived from an EMBL/GenBank/DDBJ whole genome shotgun (WGS) entry which is preliminary data.</text>
</comment>
<evidence type="ECO:0000313" key="7">
    <source>
        <dbReference type="EMBL" id="TNJ30378.1"/>
    </source>
</evidence>
<dbReference type="SUPFAM" id="SSF56204">
    <property type="entry name" value="Hect, E3 ligase catalytic domain"/>
    <property type="match status" value="1"/>
</dbReference>
<dbReference type="EMBL" id="VDLU01000001">
    <property type="protein sequence ID" value="TNJ30378.1"/>
    <property type="molecule type" value="Genomic_DNA"/>
</dbReference>
<dbReference type="InterPro" id="IPR032353">
    <property type="entry name" value="AZUL"/>
</dbReference>
<keyword evidence="4 5" id="KW-0833">Ubl conjugation pathway</keyword>
<keyword evidence="8" id="KW-1185">Reference proteome</keyword>
<dbReference type="Gene3D" id="3.90.1750.10">
    <property type="entry name" value="Hect, E3 ligase catalytic domains"/>
    <property type="match status" value="1"/>
</dbReference>
<dbReference type="SMART" id="SM00119">
    <property type="entry name" value="HECTc"/>
    <property type="match status" value="1"/>
</dbReference>
<evidence type="ECO:0000256" key="5">
    <source>
        <dbReference type="PROSITE-ProRule" id="PRU00104"/>
    </source>
</evidence>
<dbReference type="CDD" id="cd00078">
    <property type="entry name" value="HECTc"/>
    <property type="match status" value="1"/>
</dbReference>
<reference evidence="7 8" key="1">
    <citation type="submission" date="2019-05" db="EMBL/GenBank/DDBJ databases">
        <title>The compact genome of Giardia muris reveals important steps in the evolution of intestinal protozoan parasites.</title>
        <authorList>
            <person name="Xu F."/>
            <person name="Jimenez-Gonzalez A."/>
            <person name="Einarsson E."/>
            <person name="Astvaldsson A."/>
            <person name="Peirasmaki D."/>
            <person name="Eckmann L."/>
            <person name="Andersson J.O."/>
            <person name="Svard S.G."/>
            <person name="Jerlstrom-Hultqvist J."/>
        </authorList>
    </citation>
    <scope>NUCLEOTIDE SEQUENCE [LARGE SCALE GENOMIC DNA]</scope>
    <source>
        <strain evidence="7 8">Roberts-Thomson</strain>
    </source>
</reference>